<dbReference type="Proteomes" id="UP000030940">
    <property type="component" value="Chromosome"/>
</dbReference>
<keyword evidence="3" id="KW-1185">Reference proteome</keyword>
<feature type="transmembrane region" description="Helical" evidence="1">
    <location>
        <begin position="91"/>
        <end position="118"/>
    </location>
</feature>
<keyword evidence="1" id="KW-1133">Transmembrane helix</keyword>
<dbReference type="InterPro" id="IPR003425">
    <property type="entry name" value="CCB3/YggT"/>
</dbReference>
<reference evidence="2 3" key="1">
    <citation type="journal article" date="2015" name="Genome Announc.">
        <title>Genome Sequence of Borrelia chilensis VA1, a South American Member of the Lyme Borreliosis Group.</title>
        <authorList>
            <person name="Huang W."/>
            <person name="Ojaimi C."/>
            <person name="Fallon J.T."/>
            <person name="Travisany D."/>
            <person name="Maass A."/>
            <person name="Ivanova L."/>
            <person name="Tomova A."/>
            <person name="Gonzalez-Acuna D."/>
            <person name="Godfrey H.P."/>
            <person name="Cabello F.C."/>
        </authorList>
    </citation>
    <scope>NUCLEOTIDE SEQUENCE [LARGE SCALE GENOMIC DNA]</scope>
    <source>
        <strain evidence="2 3">VA1</strain>
    </source>
</reference>
<feature type="transmembrane region" description="Helical" evidence="1">
    <location>
        <begin position="59"/>
        <end position="79"/>
    </location>
</feature>
<dbReference type="HOGENOM" id="CLU_1412774_0_0_12"/>
<dbReference type="Pfam" id="PF02325">
    <property type="entry name" value="CCB3_YggT"/>
    <property type="match status" value="1"/>
</dbReference>
<gene>
    <name evidence="2" type="ORF">OY14_02875</name>
</gene>
<proteinExistence type="predicted"/>
<sequence length="193" mass="22572">MLFVLIETLMVFLQIYRILILIRIILSWLVSSGINTNVFFRFIHIVTEPFLSFFRRIPFFTFGMFDFSPIAALITLTIVERMLVYGNYKLSTFFILFIVEIWGIFRSIFIAIVFFLLLRLLLLLLNLFQDSSFLKTVDSFLFPLSTRISGLVTDKHMSYTFRLIVGSALMVAFIIIIEQVVFAIRILGTYLPF</sequence>
<dbReference type="STRING" id="1245910.OY14_02875"/>
<accession>A0A0A7UWA6</accession>
<evidence type="ECO:0000313" key="2">
    <source>
        <dbReference type="EMBL" id="AJA90380.1"/>
    </source>
</evidence>
<evidence type="ECO:0000313" key="3">
    <source>
        <dbReference type="Proteomes" id="UP000030940"/>
    </source>
</evidence>
<dbReference type="EMBL" id="CP009910">
    <property type="protein sequence ID" value="AJA90380.1"/>
    <property type="molecule type" value="Genomic_DNA"/>
</dbReference>
<dbReference type="KEGG" id="bchi:OY14_02875"/>
<keyword evidence="1" id="KW-0472">Membrane</keyword>
<feature type="transmembrane region" description="Helical" evidence="1">
    <location>
        <begin position="163"/>
        <end position="187"/>
    </location>
</feature>
<dbReference type="GO" id="GO:0016020">
    <property type="term" value="C:membrane"/>
    <property type="evidence" value="ECO:0007669"/>
    <property type="project" value="InterPro"/>
</dbReference>
<evidence type="ECO:0000256" key="1">
    <source>
        <dbReference type="SAM" id="Phobius"/>
    </source>
</evidence>
<feature type="transmembrane region" description="Helical" evidence="1">
    <location>
        <begin position="15"/>
        <end position="38"/>
    </location>
</feature>
<keyword evidence="1" id="KW-0812">Transmembrane</keyword>
<name>A0A0A7UWA6_9SPIR</name>
<protein>
    <submittedName>
        <fullName evidence="2">Membrane protein</fullName>
    </submittedName>
</protein>
<organism evidence="2 3">
    <name type="scientific">Borreliella chilensis</name>
    <dbReference type="NCBI Taxonomy" id="1245910"/>
    <lineage>
        <taxon>Bacteria</taxon>
        <taxon>Pseudomonadati</taxon>
        <taxon>Spirochaetota</taxon>
        <taxon>Spirochaetia</taxon>
        <taxon>Spirochaetales</taxon>
        <taxon>Borreliaceae</taxon>
        <taxon>Borreliella</taxon>
    </lineage>
</organism>
<dbReference type="AlphaFoldDB" id="A0A0A7UWA6"/>